<gene>
    <name evidence="1" type="ORF">SAMN05192560_2231</name>
</gene>
<sequence>MTQLKCIAVLFTAGFLTGCFNNAKIVQANIEQAYKLAKDESGVIYGVAGLHTDESISASKVCQFIEGRDPRCSHAEEYIPVSIWSGFGMFAASAVTVAIIPKDSSIAKDIAYFKGRVGDRKQPYVKARAIKGQLATVLEVASTHGDGKCYWQGLPRIGGTVCPHYGWDYRKDMKSWDSKWGVLSVD</sequence>
<dbReference type="PROSITE" id="PS51257">
    <property type="entry name" value="PROKAR_LIPOPROTEIN"/>
    <property type="match status" value="1"/>
</dbReference>
<dbReference type="Proteomes" id="UP000198305">
    <property type="component" value="Unassembled WGS sequence"/>
</dbReference>
<evidence type="ECO:0008006" key="3">
    <source>
        <dbReference type="Google" id="ProtNLM"/>
    </source>
</evidence>
<keyword evidence="2" id="KW-1185">Reference proteome</keyword>
<accession>A0A239B0S9</accession>
<dbReference type="OrthoDB" id="8537327at2"/>
<organism evidence="1 2">
    <name type="scientific">Methylobacillus rhizosphaerae</name>
    <dbReference type="NCBI Taxonomy" id="551994"/>
    <lineage>
        <taxon>Bacteria</taxon>
        <taxon>Pseudomonadati</taxon>
        <taxon>Pseudomonadota</taxon>
        <taxon>Betaproteobacteria</taxon>
        <taxon>Nitrosomonadales</taxon>
        <taxon>Methylophilaceae</taxon>
        <taxon>Methylobacillus</taxon>
    </lineage>
</organism>
<reference evidence="2" key="1">
    <citation type="submission" date="2017-06" db="EMBL/GenBank/DDBJ databases">
        <authorList>
            <person name="Varghese N."/>
            <person name="Submissions S."/>
        </authorList>
    </citation>
    <scope>NUCLEOTIDE SEQUENCE [LARGE SCALE GENOMIC DNA]</scope>
    <source>
        <strain evidence="2">Ca-68</strain>
    </source>
</reference>
<protein>
    <recommendedName>
        <fullName evidence="3">Lipoprotein</fullName>
    </recommendedName>
</protein>
<evidence type="ECO:0000313" key="2">
    <source>
        <dbReference type="Proteomes" id="UP000198305"/>
    </source>
</evidence>
<dbReference type="EMBL" id="FZOA01000011">
    <property type="protein sequence ID" value="SNS01457.1"/>
    <property type="molecule type" value="Genomic_DNA"/>
</dbReference>
<dbReference type="AlphaFoldDB" id="A0A239B0S9"/>
<evidence type="ECO:0000313" key="1">
    <source>
        <dbReference type="EMBL" id="SNS01457.1"/>
    </source>
</evidence>
<name>A0A239B0S9_9PROT</name>
<dbReference type="RefSeq" id="WP_143738723.1">
    <property type="nucleotide sequence ID" value="NZ_FZOA01000011.1"/>
</dbReference>
<proteinExistence type="predicted"/>